<feature type="domain" description="Legume lectin" evidence="4">
    <location>
        <begin position="1"/>
        <end position="172"/>
    </location>
</feature>
<evidence type="ECO:0000256" key="3">
    <source>
        <dbReference type="SAM" id="Phobius"/>
    </source>
</evidence>
<dbReference type="InterPro" id="IPR019825">
    <property type="entry name" value="Lectin_legB_Mn/Ca_BS"/>
</dbReference>
<dbReference type="PROSITE" id="PS00307">
    <property type="entry name" value="LECTIN_LEGUME_BETA"/>
    <property type="match status" value="1"/>
</dbReference>
<dbReference type="InterPro" id="IPR013320">
    <property type="entry name" value="ConA-like_dom_sf"/>
</dbReference>
<evidence type="ECO:0000313" key="6">
    <source>
        <dbReference type="Proteomes" id="UP001202328"/>
    </source>
</evidence>
<dbReference type="CDD" id="cd06899">
    <property type="entry name" value="lectin_legume_LecRK_Arcelin_ConA"/>
    <property type="match status" value="1"/>
</dbReference>
<keyword evidence="3" id="KW-1133">Transmembrane helix</keyword>
<comment type="similarity">
    <text evidence="1">Belongs to the leguminous lectin family.</text>
</comment>
<keyword evidence="2" id="KW-0430">Lectin</keyword>
<organism evidence="5 6">
    <name type="scientific">Papaver atlanticum</name>
    <dbReference type="NCBI Taxonomy" id="357466"/>
    <lineage>
        <taxon>Eukaryota</taxon>
        <taxon>Viridiplantae</taxon>
        <taxon>Streptophyta</taxon>
        <taxon>Embryophyta</taxon>
        <taxon>Tracheophyta</taxon>
        <taxon>Spermatophyta</taxon>
        <taxon>Magnoliopsida</taxon>
        <taxon>Ranunculales</taxon>
        <taxon>Papaveraceae</taxon>
        <taxon>Papaveroideae</taxon>
        <taxon>Papaver</taxon>
    </lineage>
</organism>
<dbReference type="AlphaFoldDB" id="A0AAD4THA7"/>
<feature type="transmembrane region" description="Helical" evidence="3">
    <location>
        <begin position="199"/>
        <end position="226"/>
    </location>
</feature>
<protein>
    <recommendedName>
        <fullName evidence="4">Legume lectin domain-containing protein</fullName>
    </recommendedName>
</protein>
<evidence type="ECO:0000256" key="1">
    <source>
        <dbReference type="ARBA" id="ARBA00007606"/>
    </source>
</evidence>
<reference evidence="5" key="1">
    <citation type="submission" date="2022-04" db="EMBL/GenBank/DDBJ databases">
        <title>A functionally conserved STORR gene fusion in Papaver species that diverged 16.8 million years ago.</title>
        <authorList>
            <person name="Catania T."/>
        </authorList>
    </citation>
    <scope>NUCLEOTIDE SEQUENCE</scope>
    <source>
        <strain evidence="5">S-188037</strain>
    </source>
</reference>
<keyword evidence="6" id="KW-1185">Reference proteome</keyword>
<keyword evidence="3" id="KW-0812">Transmembrane</keyword>
<accession>A0AAD4THA7</accession>
<dbReference type="GO" id="GO:0030246">
    <property type="term" value="F:carbohydrate binding"/>
    <property type="evidence" value="ECO:0007669"/>
    <property type="project" value="UniProtKB-KW"/>
</dbReference>
<sequence length="305" mass="33958">MAFVIAPQRRLPGATANQYLGLFNDSTNGKSTNHVLAVELDTVYNVDFDTVKGTHVGIDINSLVSLNSTPPAYITNGGESKNLDLISGDPMQVWVAYDGIDKELSVTLAPINASKPNIPLLLWSQDLSNVFLDSMYVGFSASPQTVYTSHYILGWSLTINGKAQPINLSNLPEVSQLNPRSPELDRQSPEFPPVPAENAMMLTMVLSILIPIVVLILICLGIFFFVRKRKFAELVEDWEEIYGTHRFSFKELYKATNGFGEKEIIGRGALVKSTEVYCLLLRRKWPSRKSLMIQDMACSNLLQKL</sequence>
<dbReference type="InterPro" id="IPR001220">
    <property type="entry name" value="Legume_lectin_dom"/>
</dbReference>
<proteinExistence type="inferred from homology"/>
<dbReference type="Pfam" id="PF00139">
    <property type="entry name" value="Lectin_legB"/>
    <property type="match status" value="1"/>
</dbReference>
<dbReference type="Gene3D" id="2.60.120.200">
    <property type="match status" value="1"/>
</dbReference>
<dbReference type="SUPFAM" id="SSF49899">
    <property type="entry name" value="Concanavalin A-like lectins/glucanases"/>
    <property type="match status" value="1"/>
</dbReference>
<gene>
    <name evidence="5" type="ORF">MKW98_006325</name>
</gene>
<dbReference type="InterPro" id="IPR050258">
    <property type="entry name" value="Leguminous_Lectin"/>
</dbReference>
<evidence type="ECO:0000259" key="4">
    <source>
        <dbReference type="Pfam" id="PF00139"/>
    </source>
</evidence>
<comment type="caution">
    <text evidence="5">The sequence shown here is derived from an EMBL/GenBank/DDBJ whole genome shotgun (WGS) entry which is preliminary data.</text>
</comment>
<name>A0AAD4THA7_9MAGN</name>
<dbReference type="PANTHER" id="PTHR32401">
    <property type="entry name" value="CONCANAVALIN A-LIKE LECTIN FAMILY PROTEIN"/>
    <property type="match status" value="1"/>
</dbReference>
<keyword evidence="3" id="KW-0472">Membrane</keyword>
<evidence type="ECO:0000313" key="5">
    <source>
        <dbReference type="EMBL" id="KAI3955965.1"/>
    </source>
</evidence>
<dbReference type="PANTHER" id="PTHR32401:SF50">
    <property type="entry name" value="OS07G0133000 PROTEIN"/>
    <property type="match status" value="1"/>
</dbReference>
<dbReference type="Proteomes" id="UP001202328">
    <property type="component" value="Unassembled WGS sequence"/>
</dbReference>
<evidence type="ECO:0000256" key="2">
    <source>
        <dbReference type="ARBA" id="ARBA00022734"/>
    </source>
</evidence>
<dbReference type="EMBL" id="JAJJMB010001716">
    <property type="protein sequence ID" value="KAI3955965.1"/>
    <property type="molecule type" value="Genomic_DNA"/>
</dbReference>